<proteinExistence type="predicted"/>
<reference evidence="1" key="1">
    <citation type="submission" date="2022-08" db="EMBL/GenBank/DDBJ databases">
        <title>Genome Sequence of Pycnoporus sanguineus.</title>
        <authorList>
            <person name="Buettner E."/>
        </authorList>
    </citation>
    <scope>NUCLEOTIDE SEQUENCE</scope>
    <source>
        <strain evidence="1">CG-C14</strain>
    </source>
</reference>
<sequence length="430" mass="48785">MTQHDTAHTDLALYLVRAGVLGSYQFVGSVMSTGRVWDWRSCDDSRNAHRAGARLRRKEDISHMKIAPKEARAVMPVWMSPCHVFEADLVAFSLSWNSFPEDILLETARYLRDSDVCTLLASCQHYHRALVPVLYRAIDIDIPVSAYPPVDANHPIRILVCLLHSIRYRSSHPTIPANAWFIQSLTYISYDAIVDLRTIPMLAVILFEFVVNHFRRCSLARTSPSTILRAYSPEAATLLSLPRLESVRSTKLDIVVALMQHRPVRTAVVDYGNTIGDLKPLLPHSMPMTQHSLTRLSLSILGQSLRFRIIISAIAITFPYLQHLALRTPIRFSANLLKSLLISLEDDIHLLLGVQVVSVNHAARREGHATTLEVFIPDIVRLGAARHDLVQIGYGRAMVSRDMRDKPWTFITDTAPERFPWLMRRLPQWP</sequence>
<evidence type="ECO:0000313" key="2">
    <source>
        <dbReference type="Proteomes" id="UP001144978"/>
    </source>
</evidence>
<organism evidence="1 2">
    <name type="scientific">Trametes sanguinea</name>
    <dbReference type="NCBI Taxonomy" id="158606"/>
    <lineage>
        <taxon>Eukaryota</taxon>
        <taxon>Fungi</taxon>
        <taxon>Dikarya</taxon>
        <taxon>Basidiomycota</taxon>
        <taxon>Agaricomycotina</taxon>
        <taxon>Agaricomycetes</taxon>
        <taxon>Polyporales</taxon>
        <taxon>Polyporaceae</taxon>
        <taxon>Trametes</taxon>
    </lineage>
</organism>
<dbReference type="EMBL" id="JANSHE010000056">
    <property type="protein sequence ID" value="KAJ3018032.1"/>
    <property type="molecule type" value="Genomic_DNA"/>
</dbReference>
<dbReference type="Proteomes" id="UP001144978">
    <property type="component" value="Unassembled WGS sequence"/>
</dbReference>
<comment type="caution">
    <text evidence="1">The sequence shown here is derived from an EMBL/GenBank/DDBJ whole genome shotgun (WGS) entry which is preliminary data.</text>
</comment>
<keyword evidence="2" id="KW-1185">Reference proteome</keyword>
<name>A0ACC1QD22_9APHY</name>
<gene>
    <name evidence="1" type="ORF">NUW54_g444</name>
</gene>
<evidence type="ECO:0000313" key="1">
    <source>
        <dbReference type="EMBL" id="KAJ3018032.1"/>
    </source>
</evidence>
<protein>
    <submittedName>
        <fullName evidence="1">Uncharacterized protein</fullName>
    </submittedName>
</protein>
<accession>A0ACC1QD22</accession>